<dbReference type="SUPFAM" id="SSF52799">
    <property type="entry name" value="(Phosphotyrosine protein) phosphatases II"/>
    <property type="match status" value="1"/>
</dbReference>
<dbReference type="Gene3D" id="3.90.190.10">
    <property type="entry name" value="Protein tyrosine phosphatase superfamily"/>
    <property type="match status" value="1"/>
</dbReference>
<dbReference type="OrthoDB" id="9806482at2"/>
<evidence type="ECO:0000313" key="6">
    <source>
        <dbReference type="EMBL" id="ADC63216.1"/>
    </source>
</evidence>
<evidence type="ECO:0000256" key="4">
    <source>
        <dbReference type="SAM" id="MobiDB-lite"/>
    </source>
</evidence>
<dbReference type="InterPro" id="IPR050792">
    <property type="entry name" value="ADP-ribosylglycohydrolase"/>
</dbReference>
<sequence length="534" mass="57145">MMSIRTSHTHPLRIDSVRTPGGGRIGLSLCPGKHQIGARTGDWRRDLETDLQVIRDWGAAAVVTLMETPELARFGVPELGETVEALGLDWYHLPIRDVQPPGPGFERRWVLYGTRLRQRLRSGENVLIHCLGGLGRSGTVAARLLVELGFEPPLALAAVRAVRPGSVETADQEAYVRALRPLYWNDAFLDRALGCVLGGALGDAFGYPIEFHRLEQIRQQFGPAGLCELLFTDDQLQVSDDTQMTLFTLEGMVRAGRVADAGSLIDSLSHAYADWLDTQDGGPASAHCRGLLATRPALRQRRAPGNTCLSALQSGRPGTPEQPINDSKGCGAVMRVAPLGWIEPADPRHRFEQAARAGALTHGHPDGWAGGGLLAVLIGELHAGATFTEALNRAKTVTVQTLHARGIQADLLDCIERAEQLAGTDQSPPSAIAQLGHGWVGEEALAIALYAVQRAGSFTEAVRHAANHDGDSDSTASIAGQIWGAWAGLAALPMSWVRRLDVLDEALDLIGALAEQGYRAEPVAGTDAPLSALS</sequence>
<keyword evidence="7" id="KW-1185">Reference proteome</keyword>
<feature type="region of interest" description="Disordered" evidence="4">
    <location>
        <begin position="309"/>
        <end position="328"/>
    </location>
</feature>
<comment type="cofactor">
    <cofactor evidence="3">
        <name>Mg(2+)</name>
        <dbReference type="ChEBI" id="CHEBI:18420"/>
    </cofactor>
    <text evidence="3">Binds 2 magnesium ions per subunit.</text>
</comment>
<dbReference type="Pfam" id="PF03747">
    <property type="entry name" value="ADP_ribosyl_GH"/>
    <property type="match status" value="1"/>
</dbReference>
<name>D3RMS8_ALLVD</name>
<dbReference type="InterPro" id="IPR016130">
    <property type="entry name" value="Tyr_Pase_AS"/>
</dbReference>
<dbReference type="InterPro" id="IPR036705">
    <property type="entry name" value="Ribosyl_crysJ1_sf"/>
</dbReference>
<dbReference type="CDD" id="cd14505">
    <property type="entry name" value="CDKN3-like"/>
    <property type="match status" value="1"/>
</dbReference>
<dbReference type="EMBL" id="CP001896">
    <property type="protein sequence ID" value="ADC63216.1"/>
    <property type="molecule type" value="Genomic_DNA"/>
</dbReference>
<dbReference type="Proteomes" id="UP000001441">
    <property type="component" value="Chromosome"/>
</dbReference>
<evidence type="ECO:0000256" key="3">
    <source>
        <dbReference type="PIRSR" id="PIRSR605502-1"/>
    </source>
</evidence>
<organism evidence="6 7">
    <name type="scientific">Allochromatium vinosum (strain ATCC 17899 / DSM 180 / NBRC 103801 / NCIMB 10441 / D)</name>
    <name type="common">Chromatium vinosum</name>
    <dbReference type="NCBI Taxonomy" id="572477"/>
    <lineage>
        <taxon>Bacteria</taxon>
        <taxon>Pseudomonadati</taxon>
        <taxon>Pseudomonadota</taxon>
        <taxon>Gammaproteobacteria</taxon>
        <taxon>Chromatiales</taxon>
        <taxon>Chromatiaceae</taxon>
        <taxon>Allochromatium</taxon>
    </lineage>
</organism>
<protein>
    <submittedName>
        <fullName evidence="6">ADP-ribosylation/Crystallin J1</fullName>
    </submittedName>
</protein>
<dbReference type="STRING" id="572477.Alvin_2299"/>
<keyword evidence="3" id="KW-0479">Metal-binding</keyword>
<reference evidence="6 7" key="1">
    <citation type="journal article" date="2011" name="Stand. Genomic Sci.">
        <title>Complete genome sequence of Allochromatium vinosum DSM 180(T).</title>
        <authorList>
            <person name="Weissgerber T."/>
            <person name="Zigann R."/>
            <person name="Bruce D."/>
            <person name="Chang Y.J."/>
            <person name="Detter J.C."/>
            <person name="Han C."/>
            <person name="Hauser L."/>
            <person name="Jeffries C.D."/>
            <person name="Land M."/>
            <person name="Munk A.C."/>
            <person name="Tapia R."/>
            <person name="Dahl C."/>
        </authorList>
    </citation>
    <scope>NUCLEOTIDE SEQUENCE [LARGE SCALE GENOMIC DNA]</scope>
    <source>
        <strain evidence="7">ATCC 17899 / DSM 180 / NBRC 103801 / NCIMB 10441 / D</strain>
    </source>
</reference>
<dbReference type="GO" id="GO:0016791">
    <property type="term" value="F:phosphatase activity"/>
    <property type="evidence" value="ECO:0007669"/>
    <property type="project" value="UniProtKB-ARBA"/>
</dbReference>
<dbReference type="PANTHER" id="PTHR16222">
    <property type="entry name" value="ADP-RIBOSYLGLYCOHYDROLASE"/>
    <property type="match status" value="1"/>
</dbReference>
<dbReference type="SUPFAM" id="SSF101478">
    <property type="entry name" value="ADP-ribosylglycohydrolase"/>
    <property type="match status" value="1"/>
</dbReference>
<feature type="binding site" evidence="3">
    <location>
        <position position="240"/>
    </location>
    <ligand>
        <name>Mg(2+)</name>
        <dbReference type="ChEBI" id="CHEBI:18420"/>
        <label>1</label>
    </ligand>
</feature>
<dbReference type="KEGG" id="alv:Alvin_2299"/>
<feature type="binding site" evidence="3">
    <location>
        <position position="241"/>
    </location>
    <ligand>
        <name>Mg(2+)</name>
        <dbReference type="ChEBI" id="CHEBI:18420"/>
        <label>1</label>
    </ligand>
</feature>
<dbReference type="eggNOG" id="COG1397">
    <property type="taxonomic scope" value="Bacteria"/>
</dbReference>
<feature type="domain" description="Tyrosine specific protein phosphatases" evidence="5">
    <location>
        <begin position="107"/>
        <end position="174"/>
    </location>
</feature>
<comment type="similarity">
    <text evidence="1">Belongs to the ADP-ribosylglycohydrolase family.</text>
</comment>
<feature type="binding site" evidence="3">
    <location>
        <position position="473"/>
    </location>
    <ligand>
        <name>Mg(2+)</name>
        <dbReference type="ChEBI" id="CHEBI:18420"/>
        <label>1</label>
    </ligand>
</feature>
<dbReference type="FunFam" id="3.90.190.10:FF:000157">
    <property type="entry name" value="Protein-tyrosine phosphatase"/>
    <property type="match status" value="1"/>
</dbReference>
<dbReference type="GO" id="GO:0046872">
    <property type="term" value="F:metal ion binding"/>
    <property type="evidence" value="ECO:0007669"/>
    <property type="project" value="UniProtKB-KW"/>
</dbReference>
<dbReference type="InterPro" id="IPR057023">
    <property type="entry name" value="PTP-SAK"/>
</dbReference>
<keyword evidence="3" id="KW-0460">Magnesium</keyword>
<dbReference type="Pfam" id="PF22784">
    <property type="entry name" value="PTP-SAK"/>
    <property type="match status" value="1"/>
</dbReference>
<accession>D3RMS8</accession>
<dbReference type="AlphaFoldDB" id="D3RMS8"/>
<proteinExistence type="inferred from homology"/>
<evidence type="ECO:0000256" key="1">
    <source>
        <dbReference type="ARBA" id="ARBA00010702"/>
    </source>
</evidence>
<evidence type="ECO:0000313" key="7">
    <source>
        <dbReference type="Proteomes" id="UP000001441"/>
    </source>
</evidence>
<dbReference type="eggNOG" id="COG2453">
    <property type="taxonomic scope" value="Bacteria"/>
</dbReference>
<dbReference type="PROSITE" id="PS00383">
    <property type="entry name" value="TYR_PHOSPHATASE_1"/>
    <property type="match status" value="1"/>
</dbReference>
<dbReference type="HOGENOM" id="CLU_551960_0_0_6"/>
<dbReference type="PROSITE" id="PS50056">
    <property type="entry name" value="TYR_PHOSPHATASE_2"/>
    <property type="match status" value="1"/>
</dbReference>
<feature type="binding site" evidence="3">
    <location>
        <position position="471"/>
    </location>
    <ligand>
        <name>Mg(2+)</name>
        <dbReference type="ChEBI" id="CHEBI:18420"/>
        <label>1</label>
    </ligand>
</feature>
<evidence type="ECO:0000256" key="2">
    <source>
        <dbReference type="ARBA" id="ARBA00022801"/>
    </source>
</evidence>
<gene>
    <name evidence="6" type="ordered locus">Alvin_2299</name>
</gene>
<dbReference type="RefSeq" id="WP_012971488.1">
    <property type="nucleotide sequence ID" value="NC_013851.1"/>
</dbReference>
<feature type="binding site" evidence="3">
    <location>
        <position position="474"/>
    </location>
    <ligand>
        <name>Mg(2+)</name>
        <dbReference type="ChEBI" id="CHEBI:18420"/>
        <label>1</label>
    </ligand>
</feature>
<dbReference type="Gene3D" id="1.10.4080.10">
    <property type="entry name" value="ADP-ribosylation/Crystallin J1"/>
    <property type="match status" value="1"/>
</dbReference>
<keyword evidence="2" id="KW-0378">Hydrolase</keyword>
<feature type="binding site" evidence="3">
    <location>
        <position position="239"/>
    </location>
    <ligand>
        <name>Mg(2+)</name>
        <dbReference type="ChEBI" id="CHEBI:18420"/>
        <label>1</label>
    </ligand>
</feature>
<dbReference type="PANTHER" id="PTHR16222:SF24">
    <property type="entry name" value="ADP-RIBOSYLHYDROLASE ARH3"/>
    <property type="match status" value="1"/>
</dbReference>
<dbReference type="InterPro" id="IPR000387">
    <property type="entry name" value="Tyr_Pase_dom"/>
</dbReference>
<dbReference type="InterPro" id="IPR029021">
    <property type="entry name" value="Prot-tyrosine_phosphatase-like"/>
</dbReference>
<dbReference type="InterPro" id="IPR005502">
    <property type="entry name" value="Ribosyl_crysJ1"/>
</dbReference>
<evidence type="ECO:0000259" key="5">
    <source>
        <dbReference type="PROSITE" id="PS50056"/>
    </source>
</evidence>